<dbReference type="EMBL" id="JANRMI010000001">
    <property type="protein sequence ID" value="MDG0814879.1"/>
    <property type="molecule type" value="Genomic_DNA"/>
</dbReference>
<protein>
    <submittedName>
        <fullName evidence="2">Lipoprotein</fullName>
    </submittedName>
</protein>
<evidence type="ECO:0000256" key="1">
    <source>
        <dbReference type="SAM" id="MobiDB-lite"/>
    </source>
</evidence>
<dbReference type="Proteomes" id="UP001152321">
    <property type="component" value="Unassembled WGS sequence"/>
</dbReference>
<accession>A0ABT6DG11</accession>
<dbReference type="PROSITE" id="PS51257">
    <property type="entry name" value="PROKAR_LIPOPROTEIN"/>
    <property type="match status" value="1"/>
</dbReference>
<evidence type="ECO:0000313" key="2">
    <source>
        <dbReference type="EMBL" id="MDG0814879.1"/>
    </source>
</evidence>
<sequence length="76" mass="8293">MELLNKFSKYFFAVVIGALLSGCGVKGMPLPPLTPAPLGRGEPTYSETTKKSSKDKKKYKNEDLEETPASDNQEGL</sequence>
<feature type="region of interest" description="Disordered" evidence="1">
    <location>
        <begin position="28"/>
        <end position="76"/>
    </location>
</feature>
<reference evidence="2" key="1">
    <citation type="submission" date="2022-08" db="EMBL/GenBank/DDBJ databases">
        <title>Novel Bdellovibrio Species Isolated from Svalbard: Designation Bdellovibrio svalbardensis.</title>
        <authorList>
            <person name="Mitchell R.J."/>
            <person name="Choi S.Y."/>
        </authorList>
    </citation>
    <scope>NUCLEOTIDE SEQUENCE</scope>
    <source>
        <strain evidence="2">PAP01</strain>
    </source>
</reference>
<keyword evidence="2" id="KW-0449">Lipoprotein</keyword>
<name>A0ABT6DG11_9BACT</name>
<comment type="caution">
    <text evidence="2">The sequence shown here is derived from an EMBL/GenBank/DDBJ whole genome shotgun (WGS) entry which is preliminary data.</text>
</comment>
<evidence type="ECO:0000313" key="3">
    <source>
        <dbReference type="Proteomes" id="UP001152321"/>
    </source>
</evidence>
<gene>
    <name evidence="2" type="ORF">NWE73_00800</name>
</gene>
<dbReference type="RefSeq" id="WP_277576362.1">
    <property type="nucleotide sequence ID" value="NZ_JANRMI010000001.1"/>
</dbReference>
<keyword evidence="3" id="KW-1185">Reference proteome</keyword>
<organism evidence="2 3">
    <name type="scientific">Bdellovibrio svalbardensis</name>
    <dbReference type="NCBI Taxonomy" id="2972972"/>
    <lineage>
        <taxon>Bacteria</taxon>
        <taxon>Pseudomonadati</taxon>
        <taxon>Bdellovibrionota</taxon>
        <taxon>Bdellovibrionia</taxon>
        <taxon>Bdellovibrionales</taxon>
        <taxon>Pseudobdellovibrionaceae</taxon>
        <taxon>Bdellovibrio</taxon>
    </lineage>
</organism>
<proteinExistence type="predicted"/>